<dbReference type="EMBL" id="JAQMTI010000068">
    <property type="protein sequence ID" value="MDB9440701.1"/>
    <property type="molecule type" value="Genomic_DNA"/>
</dbReference>
<dbReference type="SMART" id="SM00382">
    <property type="entry name" value="AAA"/>
    <property type="match status" value="1"/>
</dbReference>
<dbReference type="RefSeq" id="WP_096566933.1">
    <property type="nucleotide sequence ID" value="NZ_JAQMTI010000068.1"/>
</dbReference>
<proteinExistence type="predicted"/>
<dbReference type="PANTHER" id="PTHR42711">
    <property type="entry name" value="ABC TRANSPORTER ATP-BINDING PROTEIN"/>
    <property type="match status" value="1"/>
</dbReference>
<dbReference type="InterPro" id="IPR027417">
    <property type="entry name" value="P-loop_NTPase"/>
</dbReference>
<evidence type="ECO:0000313" key="5">
    <source>
        <dbReference type="EMBL" id="MDB9440701.1"/>
    </source>
</evidence>
<protein>
    <submittedName>
        <fullName evidence="5">ATP-binding cassette domain-containing protein</fullName>
    </submittedName>
</protein>
<dbReference type="PANTHER" id="PTHR42711:SF4">
    <property type="entry name" value="ABC TRANSPORTER RELATED"/>
    <property type="match status" value="1"/>
</dbReference>
<dbReference type="InterPro" id="IPR017871">
    <property type="entry name" value="ABC_transporter-like_CS"/>
</dbReference>
<evidence type="ECO:0000256" key="1">
    <source>
        <dbReference type="ARBA" id="ARBA00022448"/>
    </source>
</evidence>
<evidence type="ECO:0000259" key="4">
    <source>
        <dbReference type="PROSITE" id="PS50893"/>
    </source>
</evidence>
<dbReference type="Proteomes" id="UP001211711">
    <property type="component" value="Unassembled WGS sequence"/>
</dbReference>
<sequence length="326" mass="36551">MSIIIAEKLCKSYPVAIKEPGIIGTINHFFRRKYRNINAVQDVTFTIEPGEVVGFLGPNGAGKTTTLKMLTGLIHPSSGQVQVAGLTPFRRQEAFLQKITLVMGQKQQLLWDLPAIDSLKINAAVYNISDKEFHRRVGELTEMLSLGGKLNQPVRKLSLGERMKAELLAALLHRPQVLFLDEPTLGLDVNAQVGVRDFLREYNQLYQATVLLTSHYMADITALCQRVLLIHQGKLMYDGSLDRLLEKFAPYREIDVELSQPLPAEKLTSYGDIQLLEGRKVKFIVEREALTRTVSQILADLDIIDLTVTEPPIEEVIGRVFQAGFV</sequence>
<name>A0ABT4ZMT0_9CYAN</name>
<dbReference type="Gene3D" id="3.40.50.300">
    <property type="entry name" value="P-loop containing nucleotide triphosphate hydrolases"/>
    <property type="match status" value="1"/>
</dbReference>
<comment type="caution">
    <text evidence="5">The sequence shown here is derived from an EMBL/GenBank/DDBJ whole genome shotgun (WGS) entry which is preliminary data.</text>
</comment>
<evidence type="ECO:0000313" key="6">
    <source>
        <dbReference type="Proteomes" id="UP001211711"/>
    </source>
</evidence>
<dbReference type="PROSITE" id="PS50893">
    <property type="entry name" value="ABC_TRANSPORTER_2"/>
    <property type="match status" value="1"/>
</dbReference>
<evidence type="ECO:0000256" key="3">
    <source>
        <dbReference type="ARBA" id="ARBA00022840"/>
    </source>
</evidence>
<keyword evidence="2" id="KW-0547">Nucleotide-binding</keyword>
<accession>A0ABT4ZMT0</accession>
<reference evidence="5 6" key="1">
    <citation type="submission" date="2023-01" db="EMBL/GenBank/DDBJ databases">
        <title>Genomes from the Australian National Cyanobacteria Reference Collection.</title>
        <authorList>
            <person name="Willis A."/>
            <person name="Lee E.M.F."/>
        </authorList>
    </citation>
    <scope>NUCLEOTIDE SEQUENCE [LARGE SCALE GENOMIC DNA]</scope>
    <source>
        <strain evidence="5 6">CS-549</strain>
    </source>
</reference>
<dbReference type="InterPro" id="IPR050763">
    <property type="entry name" value="ABC_transporter_ATP-binding"/>
</dbReference>
<keyword evidence="1" id="KW-0813">Transport</keyword>
<dbReference type="PROSITE" id="PS00211">
    <property type="entry name" value="ABC_TRANSPORTER_1"/>
    <property type="match status" value="1"/>
</dbReference>
<evidence type="ECO:0000256" key="2">
    <source>
        <dbReference type="ARBA" id="ARBA00022741"/>
    </source>
</evidence>
<dbReference type="InterPro" id="IPR003593">
    <property type="entry name" value="AAA+_ATPase"/>
</dbReference>
<feature type="domain" description="ABC transporter" evidence="4">
    <location>
        <begin position="23"/>
        <end position="257"/>
    </location>
</feature>
<dbReference type="SUPFAM" id="SSF52540">
    <property type="entry name" value="P-loop containing nucleoside triphosphate hydrolases"/>
    <property type="match status" value="1"/>
</dbReference>
<dbReference type="Pfam" id="PF00005">
    <property type="entry name" value="ABC_tran"/>
    <property type="match status" value="1"/>
</dbReference>
<keyword evidence="3 5" id="KW-0067">ATP-binding</keyword>
<organism evidence="5 6">
    <name type="scientific">Sphaerospermopsis kisseleviana CS-549</name>
    <dbReference type="NCBI Taxonomy" id="3021783"/>
    <lineage>
        <taxon>Bacteria</taxon>
        <taxon>Bacillati</taxon>
        <taxon>Cyanobacteriota</taxon>
        <taxon>Cyanophyceae</taxon>
        <taxon>Nostocales</taxon>
        <taxon>Aphanizomenonaceae</taxon>
        <taxon>Sphaerospermopsis</taxon>
        <taxon>Sphaerospermopsis kisseleviana</taxon>
    </lineage>
</organism>
<gene>
    <name evidence="5" type="ORF">PN497_04895</name>
</gene>
<dbReference type="GO" id="GO:0005524">
    <property type="term" value="F:ATP binding"/>
    <property type="evidence" value="ECO:0007669"/>
    <property type="project" value="UniProtKB-KW"/>
</dbReference>
<dbReference type="InterPro" id="IPR003439">
    <property type="entry name" value="ABC_transporter-like_ATP-bd"/>
</dbReference>
<keyword evidence="6" id="KW-1185">Reference proteome</keyword>